<name>A0A9Q1FLH8_SYNKA</name>
<evidence type="ECO:0000313" key="3">
    <source>
        <dbReference type="Proteomes" id="UP001152622"/>
    </source>
</evidence>
<feature type="region of interest" description="Disordered" evidence="1">
    <location>
        <begin position="74"/>
        <end position="112"/>
    </location>
</feature>
<feature type="region of interest" description="Disordered" evidence="1">
    <location>
        <begin position="145"/>
        <end position="172"/>
    </location>
</feature>
<accession>A0A9Q1FLH8</accession>
<reference evidence="2" key="1">
    <citation type="journal article" date="2023" name="Science">
        <title>Genome structures resolve the early diversification of teleost fishes.</title>
        <authorList>
            <person name="Parey E."/>
            <person name="Louis A."/>
            <person name="Montfort J."/>
            <person name="Bouchez O."/>
            <person name="Roques C."/>
            <person name="Iampietro C."/>
            <person name="Lluch J."/>
            <person name="Castinel A."/>
            <person name="Donnadieu C."/>
            <person name="Desvignes T."/>
            <person name="Floi Bucao C."/>
            <person name="Jouanno E."/>
            <person name="Wen M."/>
            <person name="Mejri S."/>
            <person name="Dirks R."/>
            <person name="Jansen H."/>
            <person name="Henkel C."/>
            <person name="Chen W.J."/>
            <person name="Zahm M."/>
            <person name="Cabau C."/>
            <person name="Klopp C."/>
            <person name="Thompson A.W."/>
            <person name="Robinson-Rechavi M."/>
            <person name="Braasch I."/>
            <person name="Lecointre G."/>
            <person name="Bobe J."/>
            <person name="Postlethwait J.H."/>
            <person name="Berthelot C."/>
            <person name="Roest Crollius H."/>
            <person name="Guiguen Y."/>
        </authorList>
    </citation>
    <scope>NUCLEOTIDE SEQUENCE</scope>
    <source>
        <strain evidence="2">WJC10195</strain>
    </source>
</reference>
<comment type="caution">
    <text evidence="2">The sequence shown here is derived from an EMBL/GenBank/DDBJ whole genome shotgun (WGS) entry which is preliminary data.</text>
</comment>
<sequence>MLPCFSASSAASQKVVSVGPVRGLGASALSWCLSRARRLGAAVRPDSFEGGWSAQTAGKIKLIAVDRAGSLRENTVSTSGSCAGQPSDSRRDGHRFRPAGRTGRGPSMMSPLGTPSSGWNAWMHHRLSDTWTFRLGALPVPVWESGSTEQLPQPGHAAQADDITNGQHWKFR</sequence>
<dbReference type="EMBL" id="JAINUF010000005">
    <property type="protein sequence ID" value="KAJ8361193.1"/>
    <property type="molecule type" value="Genomic_DNA"/>
</dbReference>
<evidence type="ECO:0000256" key="1">
    <source>
        <dbReference type="SAM" id="MobiDB-lite"/>
    </source>
</evidence>
<protein>
    <submittedName>
        <fullName evidence="2">Uncharacterized protein</fullName>
    </submittedName>
</protein>
<dbReference type="Proteomes" id="UP001152622">
    <property type="component" value="Chromosome 5"/>
</dbReference>
<evidence type="ECO:0000313" key="2">
    <source>
        <dbReference type="EMBL" id="KAJ8361193.1"/>
    </source>
</evidence>
<feature type="compositionally biased region" description="Polar residues" evidence="1">
    <location>
        <begin position="74"/>
        <end position="87"/>
    </location>
</feature>
<feature type="compositionally biased region" description="Polar residues" evidence="1">
    <location>
        <begin position="162"/>
        <end position="172"/>
    </location>
</feature>
<dbReference type="AlphaFoldDB" id="A0A9Q1FLH8"/>
<proteinExistence type="predicted"/>
<gene>
    <name evidence="2" type="ORF">SKAU_G00177180</name>
</gene>
<keyword evidence="3" id="KW-1185">Reference proteome</keyword>
<organism evidence="2 3">
    <name type="scientific">Synaphobranchus kaupii</name>
    <name type="common">Kaup's arrowtooth eel</name>
    <dbReference type="NCBI Taxonomy" id="118154"/>
    <lineage>
        <taxon>Eukaryota</taxon>
        <taxon>Metazoa</taxon>
        <taxon>Chordata</taxon>
        <taxon>Craniata</taxon>
        <taxon>Vertebrata</taxon>
        <taxon>Euteleostomi</taxon>
        <taxon>Actinopterygii</taxon>
        <taxon>Neopterygii</taxon>
        <taxon>Teleostei</taxon>
        <taxon>Anguilliformes</taxon>
        <taxon>Synaphobranchidae</taxon>
        <taxon>Synaphobranchus</taxon>
    </lineage>
</organism>